<evidence type="ECO:0000313" key="3">
    <source>
        <dbReference type="Proteomes" id="UP000054324"/>
    </source>
</evidence>
<sequence length="113" mass="12587">MGFPENGDLIIVTERQNQTDICTLARICGHAQGVQIVMHGPTVTVEFQSNGDLFKGQGFQASYEFVHRTQVQSSPYLSAASQFLEERQQRDHSYINPWAADDNSPQIGQSEGE</sequence>
<gene>
    <name evidence="2" type="ORF">T265_10750</name>
</gene>
<dbReference type="RefSeq" id="XP_009175479.1">
    <property type="nucleotide sequence ID" value="XM_009177215.1"/>
</dbReference>
<keyword evidence="3" id="KW-1185">Reference proteome</keyword>
<name>A0A075A046_OPIVI</name>
<dbReference type="GeneID" id="20324918"/>
<feature type="compositionally biased region" description="Polar residues" evidence="1">
    <location>
        <begin position="103"/>
        <end position="113"/>
    </location>
</feature>
<accession>A0A075A046</accession>
<dbReference type="Proteomes" id="UP000054324">
    <property type="component" value="Unassembled WGS sequence"/>
</dbReference>
<feature type="region of interest" description="Disordered" evidence="1">
    <location>
        <begin position="92"/>
        <end position="113"/>
    </location>
</feature>
<dbReference type="Gene3D" id="2.60.120.290">
    <property type="entry name" value="Spermadhesin, CUB domain"/>
    <property type="match status" value="1"/>
</dbReference>
<dbReference type="AlphaFoldDB" id="A0A075A046"/>
<dbReference type="STRING" id="6198.A0A075A046"/>
<reference evidence="2 3" key="1">
    <citation type="submission" date="2013-11" db="EMBL/GenBank/DDBJ databases">
        <title>Opisthorchis viverrini - life in the bile duct.</title>
        <authorList>
            <person name="Young N.D."/>
            <person name="Nagarajan N."/>
            <person name="Lin S.J."/>
            <person name="Korhonen P.K."/>
            <person name="Jex A.R."/>
            <person name="Hall R.S."/>
            <person name="Safavi-Hemami H."/>
            <person name="Kaewkong W."/>
            <person name="Bertrand D."/>
            <person name="Gao S."/>
            <person name="Seet Q."/>
            <person name="Wongkham S."/>
            <person name="Teh B.T."/>
            <person name="Wongkham C."/>
            <person name="Intapan P.M."/>
            <person name="Maleewong W."/>
            <person name="Yang X."/>
            <person name="Hu M."/>
            <person name="Wang Z."/>
            <person name="Hofmann A."/>
            <person name="Sternberg P.W."/>
            <person name="Tan P."/>
            <person name="Wang J."/>
            <person name="Gasser R.B."/>
        </authorList>
    </citation>
    <scope>NUCLEOTIDE SEQUENCE [LARGE SCALE GENOMIC DNA]</scope>
</reference>
<evidence type="ECO:0008006" key="4">
    <source>
        <dbReference type="Google" id="ProtNLM"/>
    </source>
</evidence>
<dbReference type="InterPro" id="IPR035914">
    <property type="entry name" value="Sperma_CUB_dom_sf"/>
</dbReference>
<dbReference type="KEGG" id="ovi:T265_10750"/>
<dbReference type="CTD" id="20324918"/>
<evidence type="ECO:0000313" key="2">
    <source>
        <dbReference type="EMBL" id="KER20779.1"/>
    </source>
</evidence>
<proteinExistence type="predicted"/>
<protein>
    <recommendedName>
        <fullName evidence="4">CUB domain-containing protein</fullName>
    </recommendedName>
</protein>
<evidence type="ECO:0000256" key="1">
    <source>
        <dbReference type="SAM" id="MobiDB-lite"/>
    </source>
</evidence>
<dbReference type="EMBL" id="KL597022">
    <property type="protein sequence ID" value="KER20779.1"/>
    <property type="molecule type" value="Genomic_DNA"/>
</dbReference>
<dbReference type="OrthoDB" id="6369184at2759"/>
<organism evidence="2 3">
    <name type="scientific">Opisthorchis viverrini</name>
    <name type="common">Southeast Asian liver fluke</name>
    <dbReference type="NCBI Taxonomy" id="6198"/>
    <lineage>
        <taxon>Eukaryota</taxon>
        <taxon>Metazoa</taxon>
        <taxon>Spiralia</taxon>
        <taxon>Lophotrochozoa</taxon>
        <taxon>Platyhelminthes</taxon>
        <taxon>Trematoda</taxon>
        <taxon>Digenea</taxon>
        <taxon>Opisthorchiida</taxon>
        <taxon>Opisthorchiata</taxon>
        <taxon>Opisthorchiidae</taxon>
        <taxon>Opisthorchis</taxon>
    </lineage>
</organism>
<dbReference type="SUPFAM" id="SSF49854">
    <property type="entry name" value="Spermadhesin, CUB domain"/>
    <property type="match status" value="1"/>
</dbReference>